<dbReference type="GO" id="GO:0009113">
    <property type="term" value="P:purine nucleobase biosynthetic process"/>
    <property type="evidence" value="ECO:0007669"/>
    <property type="project" value="InterPro"/>
</dbReference>
<evidence type="ECO:0000256" key="13">
    <source>
        <dbReference type="PROSITE-ProRule" id="PRU00409"/>
    </source>
</evidence>
<dbReference type="SUPFAM" id="SSF52440">
    <property type="entry name" value="PreATP-grasp domain"/>
    <property type="match status" value="1"/>
</dbReference>
<dbReference type="GO" id="GO:0004637">
    <property type="term" value="F:phosphoribosylamine-glycine ligase activity"/>
    <property type="evidence" value="ECO:0007669"/>
    <property type="project" value="UniProtKB-UniRule"/>
</dbReference>
<evidence type="ECO:0000256" key="3">
    <source>
        <dbReference type="ARBA" id="ARBA00005174"/>
    </source>
</evidence>
<keyword evidence="8 13" id="KW-0067">ATP-binding</keyword>
<feature type="domain" description="ATP-grasp" evidence="14">
    <location>
        <begin position="104"/>
        <end position="313"/>
    </location>
</feature>
<gene>
    <name evidence="12" type="primary">purD</name>
    <name evidence="15" type="ORF">OP10G_3443</name>
</gene>
<evidence type="ECO:0000313" key="16">
    <source>
        <dbReference type="Proteomes" id="UP000027982"/>
    </source>
</evidence>
<protein>
    <recommendedName>
        <fullName evidence="4 12">Phosphoribosylamine--glycine ligase</fullName>
        <ecNumber evidence="4 12">6.3.4.13</ecNumber>
    </recommendedName>
    <alternativeName>
        <fullName evidence="12">GARS</fullName>
    </alternativeName>
    <alternativeName>
        <fullName evidence="10 12">Glycinamide ribonucleotide synthetase</fullName>
    </alternativeName>
    <alternativeName>
        <fullName evidence="11 12">Phosphoribosylglycinamide synthetase</fullName>
    </alternativeName>
</protein>
<dbReference type="Gene3D" id="3.40.50.20">
    <property type="match status" value="1"/>
</dbReference>
<keyword evidence="6 13" id="KW-0547">Nucleotide-binding</keyword>
<dbReference type="SMART" id="SM01210">
    <property type="entry name" value="GARS_C"/>
    <property type="match status" value="1"/>
</dbReference>
<comment type="cofactor">
    <cofactor evidence="1">
        <name>Mn(2+)</name>
        <dbReference type="ChEBI" id="CHEBI:29035"/>
    </cofactor>
</comment>
<reference evidence="15 16" key="1">
    <citation type="journal article" date="2014" name="PLoS ONE">
        <title>The first complete genome sequence of the class fimbriimonadia in the phylum armatimonadetes.</title>
        <authorList>
            <person name="Hu Z.Y."/>
            <person name="Wang Y.Z."/>
            <person name="Im W.T."/>
            <person name="Wang S.Y."/>
            <person name="Zhao G.P."/>
            <person name="Zheng H.J."/>
            <person name="Quan Z.X."/>
        </authorList>
    </citation>
    <scope>NUCLEOTIDE SEQUENCE [LARGE SCALE GENOMIC DNA]</scope>
    <source>
        <strain evidence="15">Gsoil 348</strain>
    </source>
</reference>
<dbReference type="InterPro" id="IPR013815">
    <property type="entry name" value="ATP_grasp_subdomain_1"/>
</dbReference>
<evidence type="ECO:0000256" key="1">
    <source>
        <dbReference type="ARBA" id="ARBA00001936"/>
    </source>
</evidence>
<dbReference type="InterPro" id="IPR011761">
    <property type="entry name" value="ATP-grasp"/>
</dbReference>
<dbReference type="SMART" id="SM01209">
    <property type="entry name" value="GARS_A"/>
    <property type="match status" value="1"/>
</dbReference>
<dbReference type="Proteomes" id="UP000027982">
    <property type="component" value="Chromosome"/>
</dbReference>
<comment type="pathway">
    <text evidence="3 12">Purine metabolism; IMP biosynthesis via de novo pathway; N(1)-(5-phospho-D-ribosyl)glycinamide from 5-phospho-alpha-D-ribose 1-diphosphate: step 2/2.</text>
</comment>
<comment type="catalytic activity">
    <reaction evidence="12">
        <text>5-phospho-beta-D-ribosylamine + glycine + ATP = N(1)-(5-phospho-beta-D-ribosyl)glycinamide + ADP + phosphate + H(+)</text>
        <dbReference type="Rhea" id="RHEA:17453"/>
        <dbReference type="ChEBI" id="CHEBI:15378"/>
        <dbReference type="ChEBI" id="CHEBI:30616"/>
        <dbReference type="ChEBI" id="CHEBI:43474"/>
        <dbReference type="ChEBI" id="CHEBI:57305"/>
        <dbReference type="ChEBI" id="CHEBI:58681"/>
        <dbReference type="ChEBI" id="CHEBI:143788"/>
        <dbReference type="ChEBI" id="CHEBI:456216"/>
        <dbReference type="EC" id="6.3.4.13"/>
    </reaction>
</comment>
<dbReference type="UniPathway" id="UPA00074">
    <property type="reaction ID" value="UER00125"/>
</dbReference>
<keyword evidence="5 12" id="KW-0436">Ligase</keyword>
<name>A0A068NTP2_FIMGI</name>
<dbReference type="InterPro" id="IPR020560">
    <property type="entry name" value="PRibGlycinamide_synth_C-dom"/>
</dbReference>
<evidence type="ECO:0000256" key="10">
    <source>
        <dbReference type="ARBA" id="ARBA00042242"/>
    </source>
</evidence>
<dbReference type="PROSITE" id="PS00184">
    <property type="entry name" value="GARS"/>
    <property type="match status" value="1"/>
</dbReference>
<dbReference type="AlphaFoldDB" id="A0A068NTP2"/>
<dbReference type="SUPFAM" id="SSF56059">
    <property type="entry name" value="Glutathione synthetase ATP-binding domain-like"/>
    <property type="match status" value="1"/>
</dbReference>
<keyword evidence="16" id="KW-1185">Reference proteome</keyword>
<dbReference type="GO" id="GO:0046872">
    <property type="term" value="F:metal ion binding"/>
    <property type="evidence" value="ECO:0007669"/>
    <property type="project" value="InterPro"/>
</dbReference>
<dbReference type="HAMAP" id="MF_00138">
    <property type="entry name" value="GARS"/>
    <property type="match status" value="1"/>
</dbReference>
<dbReference type="SUPFAM" id="SSF51246">
    <property type="entry name" value="Rudiment single hybrid motif"/>
    <property type="match status" value="1"/>
</dbReference>
<dbReference type="GO" id="GO:0005524">
    <property type="term" value="F:ATP binding"/>
    <property type="evidence" value="ECO:0007669"/>
    <property type="project" value="UniProtKB-UniRule"/>
</dbReference>
<evidence type="ECO:0000256" key="5">
    <source>
        <dbReference type="ARBA" id="ARBA00022598"/>
    </source>
</evidence>
<proteinExistence type="inferred from homology"/>
<dbReference type="GO" id="GO:0006189">
    <property type="term" value="P:'de novo' IMP biosynthetic process"/>
    <property type="evidence" value="ECO:0007669"/>
    <property type="project" value="UniProtKB-UniRule"/>
</dbReference>
<comment type="similarity">
    <text evidence="9 12">Belongs to the GARS family.</text>
</comment>
<dbReference type="Pfam" id="PF01071">
    <property type="entry name" value="GARS_A"/>
    <property type="match status" value="1"/>
</dbReference>
<dbReference type="InterPro" id="IPR020562">
    <property type="entry name" value="PRibGlycinamide_synth_N"/>
</dbReference>
<keyword evidence="7 12" id="KW-0658">Purine biosynthesis</keyword>
<dbReference type="InterPro" id="IPR020561">
    <property type="entry name" value="PRibGlycinamid_synth_ATP-grasp"/>
</dbReference>
<evidence type="ECO:0000259" key="14">
    <source>
        <dbReference type="PROSITE" id="PS50975"/>
    </source>
</evidence>
<dbReference type="EC" id="6.3.4.13" evidence="4 12"/>
<evidence type="ECO:0000256" key="2">
    <source>
        <dbReference type="ARBA" id="ARBA00001946"/>
    </source>
</evidence>
<evidence type="ECO:0000256" key="12">
    <source>
        <dbReference type="HAMAP-Rule" id="MF_00138"/>
    </source>
</evidence>
<evidence type="ECO:0000256" key="11">
    <source>
        <dbReference type="ARBA" id="ARBA00042864"/>
    </source>
</evidence>
<dbReference type="InterPro" id="IPR037123">
    <property type="entry name" value="PRibGlycinamide_synth_C_sf"/>
</dbReference>
<evidence type="ECO:0000256" key="4">
    <source>
        <dbReference type="ARBA" id="ARBA00013255"/>
    </source>
</evidence>
<dbReference type="EMBL" id="CP007139">
    <property type="protein sequence ID" value="AIE86811.1"/>
    <property type="molecule type" value="Genomic_DNA"/>
</dbReference>
<dbReference type="InterPro" id="IPR000115">
    <property type="entry name" value="PRibGlycinamide_synth"/>
</dbReference>
<dbReference type="InterPro" id="IPR020559">
    <property type="entry name" value="PRibGlycinamide_synth_CS"/>
</dbReference>
<dbReference type="InterPro" id="IPR011054">
    <property type="entry name" value="Rudment_hybrid_motif"/>
</dbReference>
<dbReference type="Gene3D" id="3.30.470.20">
    <property type="entry name" value="ATP-grasp fold, B domain"/>
    <property type="match status" value="1"/>
</dbReference>
<dbReference type="PANTHER" id="PTHR43472">
    <property type="entry name" value="PHOSPHORIBOSYLAMINE--GLYCINE LIGASE"/>
    <property type="match status" value="1"/>
</dbReference>
<evidence type="ECO:0000313" key="15">
    <source>
        <dbReference type="EMBL" id="AIE86811.1"/>
    </source>
</evidence>
<organism evidence="15 16">
    <name type="scientific">Fimbriimonas ginsengisoli Gsoil 348</name>
    <dbReference type="NCBI Taxonomy" id="661478"/>
    <lineage>
        <taxon>Bacteria</taxon>
        <taxon>Bacillati</taxon>
        <taxon>Armatimonadota</taxon>
        <taxon>Fimbriimonadia</taxon>
        <taxon>Fimbriimonadales</taxon>
        <taxon>Fimbriimonadaceae</taxon>
        <taxon>Fimbriimonas</taxon>
    </lineage>
</organism>
<comment type="cofactor">
    <cofactor evidence="2">
        <name>Mg(2+)</name>
        <dbReference type="ChEBI" id="CHEBI:18420"/>
    </cofactor>
</comment>
<dbReference type="eggNOG" id="COG0151">
    <property type="taxonomic scope" value="Bacteria"/>
</dbReference>
<evidence type="ECO:0000256" key="6">
    <source>
        <dbReference type="ARBA" id="ARBA00022741"/>
    </source>
</evidence>
<evidence type="ECO:0000256" key="7">
    <source>
        <dbReference type="ARBA" id="ARBA00022755"/>
    </source>
</evidence>
<dbReference type="HOGENOM" id="CLU_027420_3_1_0"/>
<dbReference type="KEGG" id="fgi:OP10G_3443"/>
<accession>A0A068NTP2</accession>
<dbReference type="PROSITE" id="PS50975">
    <property type="entry name" value="ATP_GRASP"/>
    <property type="match status" value="1"/>
</dbReference>
<evidence type="ECO:0000256" key="9">
    <source>
        <dbReference type="ARBA" id="ARBA00038345"/>
    </source>
</evidence>
<evidence type="ECO:0000256" key="8">
    <source>
        <dbReference type="ARBA" id="ARBA00022840"/>
    </source>
</evidence>
<dbReference type="Pfam" id="PF02844">
    <property type="entry name" value="GARS_N"/>
    <property type="match status" value="1"/>
</dbReference>
<dbReference type="NCBIfam" id="TIGR00877">
    <property type="entry name" value="purD"/>
    <property type="match status" value="1"/>
</dbReference>
<dbReference type="Gene3D" id="3.90.600.10">
    <property type="entry name" value="Phosphoribosylglycinamide synthetase, C-terminal domain"/>
    <property type="match status" value="1"/>
</dbReference>
<dbReference type="STRING" id="661478.OP10G_3443"/>
<dbReference type="Pfam" id="PF02843">
    <property type="entry name" value="GARS_C"/>
    <property type="match status" value="1"/>
</dbReference>
<sequence>MRILVVGGGGREHALAWKLAQEAEVLCAPGNPGIAGDVECVPVRQDDFAGLLELCRHREVDLVVVGPEDPLIAGLGSFLREHGITVYGPGKQAAQLEGSKAFSKELMFEAGIPTAEFLSFHDPNEAKTYVRERFANGRQVAVKASGNALGKGVVVCETELEAEEAIDQMMVQRIFGDAGSVVVIEDRLRGPEFSLLTIVGDEHFVSLPIAQDHKQAFDGDKGPNTGGMGAYSPVDWVTSDMVAETEERVVAPALRRLRERGILYRGTLFSGLMMDEGQIYCLEYNVRFGDPEIETLVLRLGFGFANALYEAALGHKITPPEVLRNAAVSVFVASGGYPGSIRKGLPIELGRTPEGAKLFHAGTAEQDGKLVTNGGRVVAACASGATFEEARRLAYLAAEGVRFEGAFYRSDIGLRP</sequence>
<dbReference type="Gene3D" id="3.30.1490.20">
    <property type="entry name" value="ATP-grasp fold, A domain"/>
    <property type="match status" value="1"/>
</dbReference>
<dbReference type="InterPro" id="IPR016185">
    <property type="entry name" value="PreATP-grasp_dom_sf"/>
</dbReference>
<dbReference type="OrthoDB" id="9807240at2"/>
<dbReference type="PANTHER" id="PTHR43472:SF1">
    <property type="entry name" value="PHOSPHORIBOSYLAMINE--GLYCINE LIGASE, CHLOROPLASTIC"/>
    <property type="match status" value="1"/>
</dbReference>